<sequence>MNNRRGNAVFFTLPEIWDLCLDKIYNKPKYIQGFIDALKQYGITSESKILDAGCGSGFPALDLIERGYHVVAADKSSEMVRQIGLNAKKRGLEVQAIHATWSELQRFVGQGEFDLVYCRGNSLVYAASWEQNWIVPARSMEEIQTALRNFHSVLKPGGVLYLDVTNKKEKPHVENIGTIATRHGDARLTWQIEHNVVTKVRTWTMRLIFLETGDVKTYPSYSYLLSHEELIECLTKIGFSKVRLEVKVKGENNYDVFIARK</sequence>
<evidence type="ECO:0000256" key="2">
    <source>
        <dbReference type="ARBA" id="ARBA00022679"/>
    </source>
</evidence>
<dbReference type="SUPFAM" id="SSF53335">
    <property type="entry name" value="S-adenosyl-L-methionine-dependent methyltransferases"/>
    <property type="match status" value="1"/>
</dbReference>
<reference evidence="5 6" key="1">
    <citation type="journal article" date="2016" name="Nat. Commun.">
        <title>Thousands of microbial genomes shed light on interconnected biogeochemical processes in an aquifer system.</title>
        <authorList>
            <person name="Anantharaman K."/>
            <person name="Brown C.T."/>
            <person name="Hug L.A."/>
            <person name="Sharon I."/>
            <person name="Castelle C.J."/>
            <person name="Probst A.J."/>
            <person name="Thomas B.C."/>
            <person name="Singh A."/>
            <person name="Wilkins M.J."/>
            <person name="Karaoz U."/>
            <person name="Brodie E.L."/>
            <person name="Williams K.H."/>
            <person name="Hubbard S.S."/>
            <person name="Banfield J.F."/>
        </authorList>
    </citation>
    <scope>NUCLEOTIDE SEQUENCE [LARGE SCALE GENOMIC DNA]</scope>
</reference>
<dbReference type="GO" id="GO:0017174">
    <property type="term" value="F:glycine N-methyltransferase activity"/>
    <property type="evidence" value="ECO:0007669"/>
    <property type="project" value="InterPro"/>
</dbReference>
<dbReference type="EMBL" id="MFKT01000029">
    <property type="protein sequence ID" value="OGG52373.1"/>
    <property type="molecule type" value="Genomic_DNA"/>
</dbReference>
<evidence type="ECO:0000256" key="1">
    <source>
        <dbReference type="ARBA" id="ARBA00022603"/>
    </source>
</evidence>
<dbReference type="GO" id="GO:0032259">
    <property type="term" value="P:methylation"/>
    <property type="evidence" value="ECO:0007669"/>
    <property type="project" value="UniProtKB-KW"/>
</dbReference>
<dbReference type="GO" id="GO:0046498">
    <property type="term" value="P:S-adenosylhomocysteine metabolic process"/>
    <property type="evidence" value="ECO:0007669"/>
    <property type="project" value="TreeGrafter"/>
</dbReference>
<dbReference type="InterPro" id="IPR041698">
    <property type="entry name" value="Methyltransf_25"/>
</dbReference>
<organism evidence="5 6">
    <name type="scientific">Candidatus Kaiserbacteria bacterium RIFCSPHIGHO2_01_FULL_53_29</name>
    <dbReference type="NCBI Taxonomy" id="1798480"/>
    <lineage>
        <taxon>Bacteria</taxon>
        <taxon>Candidatus Kaiseribacteriota</taxon>
    </lineage>
</organism>
<dbReference type="GO" id="GO:0051289">
    <property type="term" value="P:protein homotetramerization"/>
    <property type="evidence" value="ECO:0007669"/>
    <property type="project" value="TreeGrafter"/>
</dbReference>
<gene>
    <name evidence="5" type="ORF">A2851_04970</name>
</gene>
<accession>A0A1F6CT87</accession>
<dbReference type="GO" id="GO:0006730">
    <property type="term" value="P:one-carbon metabolic process"/>
    <property type="evidence" value="ECO:0007669"/>
    <property type="project" value="TreeGrafter"/>
</dbReference>
<dbReference type="Proteomes" id="UP000176863">
    <property type="component" value="Unassembled WGS sequence"/>
</dbReference>
<dbReference type="GO" id="GO:1904047">
    <property type="term" value="F:S-adenosyl-L-methionine binding"/>
    <property type="evidence" value="ECO:0007669"/>
    <property type="project" value="TreeGrafter"/>
</dbReference>
<dbReference type="InterPro" id="IPR014369">
    <property type="entry name" value="Gly/Sar_N_MeTrfase"/>
</dbReference>
<dbReference type="GO" id="GO:0016594">
    <property type="term" value="F:glycine binding"/>
    <property type="evidence" value="ECO:0007669"/>
    <property type="project" value="TreeGrafter"/>
</dbReference>
<keyword evidence="2" id="KW-0808">Transferase</keyword>
<dbReference type="PANTHER" id="PTHR16458:SF2">
    <property type="entry name" value="GLYCINE N-METHYLTRANSFERASE"/>
    <property type="match status" value="1"/>
</dbReference>
<dbReference type="GO" id="GO:0005829">
    <property type="term" value="C:cytosol"/>
    <property type="evidence" value="ECO:0007669"/>
    <property type="project" value="TreeGrafter"/>
</dbReference>
<keyword evidence="3" id="KW-0949">S-adenosyl-L-methionine</keyword>
<evidence type="ECO:0000313" key="5">
    <source>
        <dbReference type="EMBL" id="OGG52373.1"/>
    </source>
</evidence>
<evidence type="ECO:0000259" key="4">
    <source>
        <dbReference type="Pfam" id="PF13649"/>
    </source>
</evidence>
<feature type="domain" description="Methyltransferase" evidence="4">
    <location>
        <begin position="49"/>
        <end position="158"/>
    </location>
</feature>
<dbReference type="GO" id="GO:1901052">
    <property type="term" value="P:sarcosine metabolic process"/>
    <property type="evidence" value="ECO:0007669"/>
    <property type="project" value="TreeGrafter"/>
</dbReference>
<dbReference type="AlphaFoldDB" id="A0A1F6CT87"/>
<dbReference type="Pfam" id="PF13649">
    <property type="entry name" value="Methyltransf_25"/>
    <property type="match status" value="1"/>
</dbReference>
<protein>
    <recommendedName>
        <fullName evidence="4">Methyltransferase domain-containing protein</fullName>
    </recommendedName>
</protein>
<proteinExistence type="predicted"/>
<dbReference type="InterPro" id="IPR029063">
    <property type="entry name" value="SAM-dependent_MTases_sf"/>
</dbReference>
<evidence type="ECO:0000313" key="6">
    <source>
        <dbReference type="Proteomes" id="UP000176863"/>
    </source>
</evidence>
<dbReference type="GO" id="GO:0042802">
    <property type="term" value="F:identical protein binding"/>
    <property type="evidence" value="ECO:0007669"/>
    <property type="project" value="TreeGrafter"/>
</dbReference>
<dbReference type="PANTHER" id="PTHR16458">
    <property type="entry name" value="GLYCINE N-METHYLTRANSFERASE"/>
    <property type="match status" value="1"/>
</dbReference>
<keyword evidence="1" id="KW-0489">Methyltransferase</keyword>
<name>A0A1F6CT87_9BACT</name>
<dbReference type="CDD" id="cd02440">
    <property type="entry name" value="AdoMet_MTases"/>
    <property type="match status" value="1"/>
</dbReference>
<dbReference type="GO" id="GO:0006111">
    <property type="term" value="P:regulation of gluconeogenesis"/>
    <property type="evidence" value="ECO:0007669"/>
    <property type="project" value="TreeGrafter"/>
</dbReference>
<dbReference type="GO" id="GO:0046500">
    <property type="term" value="P:S-adenosylmethionine metabolic process"/>
    <property type="evidence" value="ECO:0007669"/>
    <property type="project" value="TreeGrafter"/>
</dbReference>
<evidence type="ECO:0000256" key="3">
    <source>
        <dbReference type="ARBA" id="ARBA00022691"/>
    </source>
</evidence>
<dbReference type="STRING" id="1798480.A2851_04970"/>
<comment type="caution">
    <text evidence="5">The sequence shown here is derived from an EMBL/GenBank/DDBJ whole genome shotgun (WGS) entry which is preliminary data.</text>
</comment>
<dbReference type="Gene3D" id="3.40.50.150">
    <property type="entry name" value="Vaccinia Virus protein VP39"/>
    <property type="match status" value="1"/>
</dbReference>